<evidence type="ECO:0000313" key="3">
    <source>
        <dbReference type="Proteomes" id="UP000236743"/>
    </source>
</evidence>
<dbReference type="GO" id="GO:0004764">
    <property type="term" value="F:shikimate 3-dehydrogenase (NADP+) activity"/>
    <property type="evidence" value="ECO:0007669"/>
    <property type="project" value="InterPro"/>
</dbReference>
<dbReference type="AlphaFoldDB" id="A0A1H6CEJ0"/>
<dbReference type="GO" id="GO:0050661">
    <property type="term" value="F:NADP binding"/>
    <property type="evidence" value="ECO:0007669"/>
    <property type="project" value="TreeGrafter"/>
</dbReference>
<organism evidence="2 3">
    <name type="scientific">Bosea lathyri</name>
    <dbReference type="NCBI Taxonomy" id="1036778"/>
    <lineage>
        <taxon>Bacteria</taxon>
        <taxon>Pseudomonadati</taxon>
        <taxon>Pseudomonadota</taxon>
        <taxon>Alphaproteobacteria</taxon>
        <taxon>Hyphomicrobiales</taxon>
        <taxon>Boseaceae</taxon>
        <taxon>Bosea</taxon>
    </lineage>
</organism>
<reference evidence="2 3" key="1">
    <citation type="submission" date="2016-10" db="EMBL/GenBank/DDBJ databases">
        <authorList>
            <person name="de Groot N.N."/>
        </authorList>
    </citation>
    <scope>NUCLEOTIDE SEQUENCE [LARGE SCALE GENOMIC DNA]</scope>
    <source>
        <strain evidence="2 3">DSM 26656</strain>
    </source>
</reference>
<accession>A0A1H6CEJ0</accession>
<evidence type="ECO:0000259" key="1">
    <source>
        <dbReference type="Pfam" id="PF18317"/>
    </source>
</evidence>
<feature type="domain" description="SDH C-terminal" evidence="1">
    <location>
        <begin position="67"/>
        <end position="92"/>
    </location>
</feature>
<dbReference type="SUPFAM" id="SSF51735">
    <property type="entry name" value="NAD(P)-binding Rossmann-fold domains"/>
    <property type="match status" value="1"/>
</dbReference>
<protein>
    <submittedName>
        <fullName evidence="2">Shikimate dehydrogenase</fullName>
    </submittedName>
</protein>
<dbReference type="PANTHER" id="PTHR21089:SF1">
    <property type="entry name" value="BIFUNCTIONAL 3-DEHYDROQUINATE DEHYDRATASE_SHIKIMATE DEHYDROGENASE, CHLOROPLASTIC"/>
    <property type="match status" value="1"/>
</dbReference>
<dbReference type="Proteomes" id="UP000236743">
    <property type="component" value="Unassembled WGS sequence"/>
</dbReference>
<proteinExistence type="predicted"/>
<dbReference type="GO" id="GO:0019632">
    <property type="term" value="P:shikimate metabolic process"/>
    <property type="evidence" value="ECO:0007669"/>
    <property type="project" value="TreeGrafter"/>
</dbReference>
<dbReference type="GO" id="GO:0009423">
    <property type="term" value="P:chorismate biosynthetic process"/>
    <property type="evidence" value="ECO:0007669"/>
    <property type="project" value="TreeGrafter"/>
</dbReference>
<evidence type="ECO:0000313" key="2">
    <source>
        <dbReference type="EMBL" id="SEG71374.1"/>
    </source>
</evidence>
<sequence>MPAFPVANATDHVRASSGVLPNRDTPVPAGLIRKSQAVADAACHRLWTPLLKAAQEAGATVTAGRELAIHQALDAFRLFTGIDASETAMAQAFDQLMAAGEPANRAA</sequence>
<dbReference type="InterPro" id="IPR022893">
    <property type="entry name" value="Shikimate_DH_fam"/>
</dbReference>
<dbReference type="Gene3D" id="3.40.50.720">
    <property type="entry name" value="NAD(P)-binding Rossmann-like Domain"/>
    <property type="match status" value="1"/>
</dbReference>
<dbReference type="EMBL" id="FNUY01000010">
    <property type="protein sequence ID" value="SEG71374.1"/>
    <property type="molecule type" value="Genomic_DNA"/>
</dbReference>
<dbReference type="Pfam" id="PF18317">
    <property type="entry name" value="SDH_C"/>
    <property type="match status" value="1"/>
</dbReference>
<dbReference type="PANTHER" id="PTHR21089">
    <property type="entry name" value="SHIKIMATE DEHYDROGENASE"/>
    <property type="match status" value="1"/>
</dbReference>
<name>A0A1H6CEJ0_9HYPH</name>
<gene>
    <name evidence="2" type="ORF">SAMN04488115_11020</name>
</gene>
<dbReference type="GO" id="GO:0005829">
    <property type="term" value="C:cytosol"/>
    <property type="evidence" value="ECO:0007669"/>
    <property type="project" value="TreeGrafter"/>
</dbReference>
<dbReference type="InterPro" id="IPR041121">
    <property type="entry name" value="SDH_C"/>
</dbReference>
<dbReference type="InterPro" id="IPR036291">
    <property type="entry name" value="NAD(P)-bd_dom_sf"/>
</dbReference>
<keyword evidence="3" id="KW-1185">Reference proteome</keyword>